<dbReference type="EMBL" id="KN822047">
    <property type="protein sequence ID" value="KIM61885.1"/>
    <property type="molecule type" value="Genomic_DNA"/>
</dbReference>
<accession>A0A0C3DMJ9</accession>
<gene>
    <name evidence="1" type="ORF">SCLCIDRAFT_860788</name>
</gene>
<dbReference type="AlphaFoldDB" id="A0A0C3DMJ9"/>
<dbReference type="InParanoid" id="A0A0C3DMJ9"/>
<reference evidence="2" key="2">
    <citation type="submission" date="2015-01" db="EMBL/GenBank/DDBJ databases">
        <title>Evolutionary Origins and Diversification of the Mycorrhizal Mutualists.</title>
        <authorList>
            <consortium name="DOE Joint Genome Institute"/>
            <consortium name="Mycorrhizal Genomics Consortium"/>
            <person name="Kohler A."/>
            <person name="Kuo A."/>
            <person name="Nagy L.G."/>
            <person name="Floudas D."/>
            <person name="Copeland A."/>
            <person name="Barry K.W."/>
            <person name="Cichocki N."/>
            <person name="Veneault-Fourrey C."/>
            <person name="LaButti K."/>
            <person name="Lindquist E.A."/>
            <person name="Lipzen A."/>
            <person name="Lundell T."/>
            <person name="Morin E."/>
            <person name="Murat C."/>
            <person name="Riley R."/>
            <person name="Ohm R."/>
            <person name="Sun H."/>
            <person name="Tunlid A."/>
            <person name="Henrissat B."/>
            <person name="Grigoriev I.V."/>
            <person name="Hibbett D.S."/>
            <person name="Martin F."/>
        </authorList>
    </citation>
    <scope>NUCLEOTIDE SEQUENCE [LARGE SCALE GENOMIC DNA]</scope>
    <source>
        <strain evidence="2">Foug A</strain>
    </source>
</reference>
<evidence type="ECO:0000313" key="2">
    <source>
        <dbReference type="Proteomes" id="UP000053989"/>
    </source>
</evidence>
<dbReference type="Proteomes" id="UP000053989">
    <property type="component" value="Unassembled WGS sequence"/>
</dbReference>
<sequence>MYDFIYQMDGYHPVSIVLNCKNYYFSPYVAGADIVIEDAYPLGINATFSPVWHTADAITAKAAWLTSRRASRRTRTGSVFSGMIAARRFGRRRRRSEAERLYWNSTSTGPQWAAMGLISFNREAMGTSSLLVLPMSA</sequence>
<reference evidence="1 2" key="1">
    <citation type="submission" date="2014-04" db="EMBL/GenBank/DDBJ databases">
        <authorList>
            <consortium name="DOE Joint Genome Institute"/>
            <person name="Kuo A."/>
            <person name="Kohler A."/>
            <person name="Nagy L.G."/>
            <person name="Floudas D."/>
            <person name="Copeland A."/>
            <person name="Barry K.W."/>
            <person name="Cichocki N."/>
            <person name="Veneault-Fourrey C."/>
            <person name="LaButti K."/>
            <person name="Lindquist E.A."/>
            <person name="Lipzen A."/>
            <person name="Lundell T."/>
            <person name="Morin E."/>
            <person name="Murat C."/>
            <person name="Sun H."/>
            <person name="Tunlid A."/>
            <person name="Henrissat B."/>
            <person name="Grigoriev I.V."/>
            <person name="Hibbett D.S."/>
            <person name="Martin F."/>
            <person name="Nordberg H.P."/>
            <person name="Cantor M.N."/>
            <person name="Hua S.X."/>
        </authorList>
    </citation>
    <scope>NUCLEOTIDE SEQUENCE [LARGE SCALE GENOMIC DNA]</scope>
    <source>
        <strain evidence="1 2">Foug A</strain>
    </source>
</reference>
<dbReference type="HOGENOM" id="CLU_1866330_0_0_1"/>
<proteinExistence type="predicted"/>
<dbReference type="OrthoDB" id="2338662at2759"/>
<evidence type="ECO:0000313" key="1">
    <source>
        <dbReference type="EMBL" id="KIM61885.1"/>
    </source>
</evidence>
<name>A0A0C3DMJ9_9AGAM</name>
<keyword evidence="2" id="KW-1185">Reference proteome</keyword>
<dbReference type="STRING" id="1036808.A0A0C3DMJ9"/>
<protein>
    <submittedName>
        <fullName evidence="1">Uncharacterized protein</fullName>
    </submittedName>
</protein>
<organism evidence="1 2">
    <name type="scientific">Scleroderma citrinum Foug A</name>
    <dbReference type="NCBI Taxonomy" id="1036808"/>
    <lineage>
        <taxon>Eukaryota</taxon>
        <taxon>Fungi</taxon>
        <taxon>Dikarya</taxon>
        <taxon>Basidiomycota</taxon>
        <taxon>Agaricomycotina</taxon>
        <taxon>Agaricomycetes</taxon>
        <taxon>Agaricomycetidae</taxon>
        <taxon>Boletales</taxon>
        <taxon>Sclerodermatineae</taxon>
        <taxon>Sclerodermataceae</taxon>
        <taxon>Scleroderma</taxon>
    </lineage>
</organism>